<keyword evidence="7" id="KW-0687">Ribonucleoprotein</keyword>
<dbReference type="Gene3D" id="3.40.50.150">
    <property type="entry name" value="Vaccinia Virus protein VP39"/>
    <property type="match status" value="1"/>
</dbReference>
<sequence length="278" mass="31849">MSNNIYIGYDFKVTPLQPGTEILIAELGYAGFESFVETDGGVTAYIQKDEWNDTILEDIQILSSDEFEISYSFSEIEQVNWNQEWEKNFNPIIVENECSVRAPFHEKPDTKFDIVIEPKMSFGTGHHETTHMMIHHILKNDFEGKSVLDMGCGTGVLAILAEMKGANPLDAIDYDNWCFINSLENVERNNCKHITVLEGDAALLKDRKYDVIIANINRNILLNDIEAYTKCLNTNGMLFLSGFYKDDIPVIEEECNKYHLNLVETLERNNWVALKFLN</sequence>
<accession>A0A917LU68</accession>
<protein>
    <recommendedName>
        <fullName evidence="6">Ribosomal protein L11 methyltransferase</fullName>
        <shortName evidence="6">L11 Mtase</shortName>
        <ecNumber evidence="6">2.1.1.-</ecNumber>
    </recommendedName>
</protein>
<dbReference type="PANTHER" id="PTHR43648">
    <property type="entry name" value="ELECTRON TRANSFER FLAVOPROTEIN BETA SUBUNIT LYSINE METHYLTRANSFERASE"/>
    <property type="match status" value="1"/>
</dbReference>
<keyword evidence="5 6" id="KW-0949">S-adenosyl-L-methionine</keyword>
<dbReference type="RefSeq" id="WP_188465955.1">
    <property type="nucleotide sequence ID" value="NZ_BMFQ01000003.1"/>
</dbReference>
<comment type="function">
    <text evidence="6">Methylates ribosomal protein L11.</text>
</comment>
<keyword evidence="4 6" id="KW-0808">Transferase</keyword>
<feature type="binding site" evidence="6">
    <location>
        <position position="130"/>
    </location>
    <ligand>
        <name>S-adenosyl-L-methionine</name>
        <dbReference type="ChEBI" id="CHEBI:59789"/>
    </ligand>
</feature>
<dbReference type="EMBL" id="BMFQ01000003">
    <property type="protein sequence ID" value="GGG55635.1"/>
    <property type="molecule type" value="Genomic_DNA"/>
</dbReference>
<dbReference type="GO" id="GO:0032259">
    <property type="term" value="P:methylation"/>
    <property type="evidence" value="ECO:0007669"/>
    <property type="project" value="UniProtKB-KW"/>
</dbReference>
<dbReference type="Proteomes" id="UP000625976">
    <property type="component" value="Unassembled WGS sequence"/>
</dbReference>
<evidence type="ECO:0000313" key="7">
    <source>
        <dbReference type="EMBL" id="GGG55635.1"/>
    </source>
</evidence>
<comment type="caution">
    <text evidence="7">The sequence shown here is derived from an EMBL/GenBank/DDBJ whole genome shotgun (WGS) entry which is preliminary data.</text>
</comment>
<keyword evidence="3 6" id="KW-0489">Methyltransferase</keyword>
<evidence type="ECO:0000256" key="5">
    <source>
        <dbReference type="ARBA" id="ARBA00022691"/>
    </source>
</evidence>
<comment type="catalytic activity">
    <reaction evidence="6">
        <text>L-lysyl-[protein] + 3 S-adenosyl-L-methionine = N(6),N(6),N(6)-trimethyl-L-lysyl-[protein] + 3 S-adenosyl-L-homocysteine + 3 H(+)</text>
        <dbReference type="Rhea" id="RHEA:54192"/>
        <dbReference type="Rhea" id="RHEA-COMP:9752"/>
        <dbReference type="Rhea" id="RHEA-COMP:13826"/>
        <dbReference type="ChEBI" id="CHEBI:15378"/>
        <dbReference type="ChEBI" id="CHEBI:29969"/>
        <dbReference type="ChEBI" id="CHEBI:57856"/>
        <dbReference type="ChEBI" id="CHEBI:59789"/>
        <dbReference type="ChEBI" id="CHEBI:61961"/>
    </reaction>
</comment>
<dbReference type="InterPro" id="IPR029063">
    <property type="entry name" value="SAM-dependent_MTases_sf"/>
</dbReference>
<evidence type="ECO:0000256" key="4">
    <source>
        <dbReference type="ARBA" id="ARBA00022679"/>
    </source>
</evidence>
<keyword evidence="2 6" id="KW-0963">Cytoplasm</keyword>
<feature type="binding site" evidence="6">
    <location>
        <position position="151"/>
    </location>
    <ligand>
        <name>S-adenosyl-L-methionine</name>
        <dbReference type="ChEBI" id="CHEBI:59789"/>
    </ligand>
</feature>
<comment type="subcellular location">
    <subcellularLocation>
        <location evidence="6">Cytoplasm</location>
    </subcellularLocation>
</comment>
<dbReference type="CDD" id="cd02440">
    <property type="entry name" value="AdoMet_MTases"/>
    <property type="match status" value="1"/>
</dbReference>
<keyword evidence="8" id="KW-1185">Reference proteome</keyword>
<dbReference type="SUPFAM" id="SSF53335">
    <property type="entry name" value="S-adenosyl-L-methionine-dependent methyltransferases"/>
    <property type="match status" value="1"/>
</dbReference>
<dbReference type="GO" id="GO:0008276">
    <property type="term" value="F:protein methyltransferase activity"/>
    <property type="evidence" value="ECO:0007669"/>
    <property type="project" value="UniProtKB-UniRule"/>
</dbReference>
<evidence type="ECO:0000256" key="2">
    <source>
        <dbReference type="ARBA" id="ARBA00022490"/>
    </source>
</evidence>
<dbReference type="NCBIfam" id="NF001785">
    <property type="entry name" value="PRK00517.2-2"/>
    <property type="match status" value="1"/>
</dbReference>
<dbReference type="HAMAP" id="MF_00735">
    <property type="entry name" value="Methyltr_PrmA"/>
    <property type="match status" value="1"/>
</dbReference>
<reference evidence="7" key="2">
    <citation type="submission" date="2020-09" db="EMBL/GenBank/DDBJ databases">
        <authorList>
            <person name="Sun Q."/>
            <person name="Zhou Y."/>
        </authorList>
    </citation>
    <scope>NUCLEOTIDE SEQUENCE</scope>
    <source>
        <strain evidence="7">CGMCC 1.12751</strain>
    </source>
</reference>
<dbReference type="InterPro" id="IPR050078">
    <property type="entry name" value="Ribosomal_L11_MeTrfase_PrmA"/>
</dbReference>
<reference evidence="7" key="1">
    <citation type="journal article" date="2014" name="Int. J. Syst. Evol. Microbiol.">
        <title>Complete genome sequence of Corynebacterium casei LMG S-19264T (=DSM 44701T), isolated from a smear-ripened cheese.</title>
        <authorList>
            <consortium name="US DOE Joint Genome Institute (JGI-PGF)"/>
            <person name="Walter F."/>
            <person name="Albersmeier A."/>
            <person name="Kalinowski J."/>
            <person name="Ruckert C."/>
        </authorList>
    </citation>
    <scope>NUCLEOTIDE SEQUENCE</scope>
    <source>
        <strain evidence="7">CGMCC 1.12751</strain>
    </source>
</reference>
<dbReference type="AlphaFoldDB" id="A0A917LU68"/>
<evidence type="ECO:0000256" key="1">
    <source>
        <dbReference type="ARBA" id="ARBA00009741"/>
    </source>
</evidence>
<proteinExistence type="inferred from homology"/>
<dbReference type="PANTHER" id="PTHR43648:SF1">
    <property type="entry name" value="ELECTRON TRANSFER FLAVOPROTEIN BETA SUBUNIT LYSINE METHYLTRANSFERASE"/>
    <property type="match status" value="1"/>
</dbReference>
<comment type="similarity">
    <text evidence="1 6">Belongs to the methyltransferase superfamily. PrmA family.</text>
</comment>
<gene>
    <name evidence="6 7" type="primary">prmA</name>
    <name evidence="7" type="ORF">GCM10010976_28120</name>
</gene>
<feature type="binding site" evidence="6">
    <location>
        <position position="215"/>
    </location>
    <ligand>
        <name>S-adenosyl-L-methionine</name>
        <dbReference type="ChEBI" id="CHEBI:59789"/>
    </ligand>
</feature>
<dbReference type="GO" id="GO:0005737">
    <property type="term" value="C:cytoplasm"/>
    <property type="evidence" value="ECO:0007669"/>
    <property type="project" value="UniProtKB-SubCell"/>
</dbReference>
<feature type="binding site" evidence="6">
    <location>
        <position position="173"/>
    </location>
    <ligand>
        <name>S-adenosyl-L-methionine</name>
        <dbReference type="ChEBI" id="CHEBI:59789"/>
    </ligand>
</feature>
<organism evidence="7 8">
    <name type="scientific">Bizionia arctica</name>
    <dbReference type="NCBI Taxonomy" id="1495645"/>
    <lineage>
        <taxon>Bacteria</taxon>
        <taxon>Pseudomonadati</taxon>
        <taxon>Bacteroidota</taxon>
        <taxon>Flavobacteriia</taxon>
        <taxon>Flavobacteriales</taxon>
        <taxon>Flavobacteriaceae</taxon>
        <taxon>Bizionia</taxon>
    </lineage>
</organism>
<evidence type="ECO:0000313" key="8">
    <source>
        <dbReference type="Proteomes" id="UP000625976"/>
    </source>
</evidence>
<dbReference type="EC" id="2.1.1.-" evidence="6"/>
<dbReference type="PIRSF" id="PIRSF000401">
    <property type="entry name" value="RPL11_MTase"/>
    <property type="match status" value="1"/>
</dbReference>
<keyword evidence="7" id="KW-0689">Ribosomal protein</keyword>
<dbReference type="Pfam" id="PF06325">
    <property type="entry name" value="PrmA"/>
    <property type="match status" value="1"/>
</dbReference>
<dbReference type="InterPro" id="IPR004498">
    <property type="entry name" value="Ribosomal_PrmA_MeTrfase"/>
</dbReference>
<evidence type="ECO:0000256" key="3">
    <source>
        <dbReference type="ARBA" id="ARBA00022603"/>
    </source>
</evidence>
<dbReference type="GO" id="GO:0005840">
    <property type="term" value="C:ribosome"/>
    <property type="evidence" value="ECO:0007669"/>
    <property type="project" value="UniProtKB-KW"/>
</dbReference>
<name>A0A917LU68_9FLAO</name>
<evidence type="ECO:0000256" key="6">
    <source>
        <dbReference type="HAMAP-Rule" id="MF_00735"/>
    </source>
</evidence>